<keyword evidence="5 8" id="KW-0489">Methyltransferase</keyword>
<sequence length="198" mass="21852">MAKQNNKARTGAGTLRIIGGIWRGRKLGFPEVEGLRPTSDRTRETVFNWLQPHIGASRCLDLFAGSGALGFEAASRGAAEVVLVENDRQAFLQLKQNAEALQAANCHIENTSAEQAIGVLDKSFDIVFIDPPYQADLWTKMAFALLSHNLLSDGAMIYLEYPAKHDLPDLPSAWYLLKEKKAGDVKYCLFEFHAGEDA</sequence>
<reference evidence="9" key="1">
    <citation type="journal article" date="2014" name="Int. J. Syst. Evol. Microbiol.">
        <title>Complete genome of a new Firmicutes species belonging to the dominant human colonic microbiota ('Ruminococcus bicirculans') reveals two chromosomes and a selective capacity to utilize plant glucans.</title>
        <authorList>
            <consortium name="NISC Comparative Sequencing Program"/>
            <person name="Wegmann U."/>
            <person name="Louis P."/>
            <person name="Goesmann A."/>
            <person name="Henrissat B."/>
            <person name="Duncan S.H."/>
            <person name="Flint H.J."/>
        </authorList>
    </citation>
    <scope>NUCLEOTIDE SEQUENCE</scope>
    <source>
        <strain evidence="9">NBRC 102424</strain>
    </source>
</reference>
<evidence type="ECO:0000256" key="7">
    <source>
        <dbReference type="ARBA" id="ARBA00048326"/>
    </source>
</evidence>
<dbReference type="Gene3D" id="3.40.50.150">
    <property type="entry name" value="Vaccinia Virus protein VP39"/>
    <property type="match status" value="1"/>
</dbReference>
<evidence type="ECO:0000256" key="5">
    <source>
        <dbReference type="ARBA" id="ARBA00022603"/>
    </source>
</evidence>
<dbReference type="InterPro" id="IPR029063">
    <property type="entry name" value="SAM-dependent_MTases_sf"/>
</dbReference>
<keyword evidence="8" id="KW-0698">rRNA processing</keyword>
<evidence type="ECO:0000256" key="8">
    <source>
        <dbReference type="PIRNR" id="PIRNR004553"/>
    </source>
</evidence>
<dbReference type="SUPFAM" id="SSF53335">
    <property type="entry name" value="S-adenosyl-L-methionine-dependent methyltransferases"/>
    <property type="match status" value="1"/>
</dbReference>
<comment type="function">
    <text evidence="1 8">Specifically methylates the guanine in position 966 of 16S rRNA in the assembled 30S particle.</text>
</comment>
<evidence type="ECO:0000256" key="6">
    <source>
        <dbReference type="ARBA" id="ARBA00022679"/>
    </source>
</evidence>
<dbReference type="GO" id="GO:0032259">
    <property type="term" value="P:methylation"/>
    <property type="evidence" value="ECO:0007669"/>
    <property type="project" value="UniProtKB-KW"/>
</dbReference>
<dbReference type="PIRSF" id="PIRSF004553">
    <property type="entry name" value="CHP00095"/>
    <property type="match status" value="1"/>
</dbReference>
<dbReference type="Pfam" id="PF03602">
    <property type="entry name" value="Cons_hypoth95"/>
    <property type="match status" value="1"/>
</dbReference>
<keyword evidence="6 8" id="KW-0808">Transferase</keyword>
<dbReference type="EMBL" id="BSND01000003">
    <property type="protein sequence ID" value="GLP98413.1"/>
    <property type="molecule type" value="Genomic_DNA"/>
</dbReference>
<comment type="similarity">
    <text evidence="2 8">Belongs to the methyltransferase superfamily. RsmD family.</text>
</comment>
<dbReference type="InterPro" id="IPR002052">
    <property type="entry name" value="DNA_methylase_N6_adenine_CS"/>
</dbReference>
<dbReference type="PANTHER" id="PTHR43542:SF1">
    <property type="entry name" value="METHYLTRANSFERASE"/>
    <property type="match status" value="1"/>
</dbReference>
<accession>A0ABQ5TQQ1</accession>
<dbReference type="RefSeq" id="WP_284722183.1">
    <property type="nucleotide sequence ID" value="NZ_BSND01000003.1"/>
</dbReference>
<gene>
    <name evidence="9" type="primary">rsmD</name>
    <name evidence="9" type="ORF">GCM10007891_02670</name>
</gene>
<evidence type="ECO:0000256" key="1">
    <source>
        <dbReference type="ARBA" id="ARBA00002649"/>
    </source>
</evidence>
<protein>
    <recommendedName>
        <fullName evidence="4 8">Ribosomal RNA small subunit methyltransferase D</fullName>
        <ecNumber evidence="3 8">2.1.1.171</ecNumber>
    </recommendedName>
</protein>
<evidence type="ECO:0000313" key="10">
    <source>
        <dbReference type="Proteomes" id="UP001161423"/>
    </source>
</evidence>
<name>A0ABQ5TQQ1_9GAMM</name>
<comment type="catalytic activity">
    <reaction evidence="7 8">
        <text>guanosine(966) in 16S rRNA + S-adenosyl-L-methionine = N(2)-methylguanosine(966) in 16S rRNA + S-adenosyl-L-homocysteine + H(+)</text>
        <dbReference type="Rhea" id="RHEA:23548"/>
        <dbReference type="Rhea" id="RHEA-COMP:10211"/>
        <dbReference type="Rhea" id="RHEA-COMP:10212"/>
        <dbReference type="ChEBI" id="CHEBI:15378"/>
        <dbReference type="ChEBI" id="CHEBI:57856"/>
        <dbReference type="ChEBI" id="CHEBI:59789"/>
        <dbReference type="ChEBI" id="CHEBI:74269"/>
        <dbReference type="ChEBI" id="CHEBI:74481"/>
        <dbReference type="EC" id="2.1.1.171"/>
    </reaction>
</comment>
<dbReference type="Proteomes" id="UP001161423">
    <property type="component" value="Unassembled WGS sequence"/>
</dbReference>
<keyword evidence="10" id="KW-1185">Reference proteome</keyword>
<keyword evidence="8" id="KW-0949">S-adenosyl-L-methionine</keyword>
<evidence type="ECO:0000256" key="4">
    <source>
        <dbReference type="ARBA" id="ARBA00013682"/>
    </source>
</evidence>
<reference evidence="9" key="2">
    <citation type="submission" date="2023-01" db="EMBL/GenBank/DDBJ databases">
        <title>Draft genome sequence of Methylophaga thalassica strain NBRC 102424.</title>
        <authorList>
            <person name="Sun Q."/>
            <person name="Mori K."/>
        </authorList>
    </citation>
    <scope>NUCLEOTIDE SEQUENCE</scope>
    <source>
        <strain evidence="9">NBRC 102424</strain>
    </source>
</reference>
<organism evidence="9 10">
    <name type="scientific">Methylophaga thalassica</name>
    <dbReference type="NCBI Taxonomy" id="40223"/>
    <lineage>
        <taxon>Bacteria</taxon>
        <taxon>Pseudomonadati</taxon>
        <taxon>Pseudomonadota</taxon>
        <taxon>Gammaproteobacteria</taxon>
        <taxon>Thiotrichales</taxon>
        <taxon>Piscirickettsiaceae</taxon>
        <taxon>Methylophaga</taxon>
    </lineage>
</organism>
<evidence type="ECO:0000256" key="2">
    <source>
        <dbReference type="ARBA" id="ARBA00005269"/>
    </source>
</evidence>
<dbReference type="PROSITE" id="PS00092">
    <property type="entry name" value="N6_MTASE"/>
    <property type="match status" value="1"/>
</dbReference>
<dbReference type="NCBIfam" id="TIGR00095">
    <property type="entry name" value="16S rRNA (guanine(966)-N(2))-methyltransferase RsmD"/>
    <property type="match status" value="1"/>
</dbReference>
<proteinExistence type="inferred from homology"/>
<evidence type="ECO:0000313" key="9">
    <source>
        <dbReference type="EMBL" id="GLP98413.1"/>
    </source>
</evidence>
<comment type="caution">
    <text evidence="9">The sequence shown here is derived from an EMBL/GenBank/DDBJ whole genome shotgun (WGS) entry which is preliminary data.</text>
</comment>
<dbReference type="InterPro" id="IPR004398">
    <property type="entry name" value="RNA_MeTrfase_RsmD"/>
</dbReference>
<dbReference type="EC" id="2.1.1.171" evidence="3 8"/>
<dbReference type="GO" id="GO:0008168">
    <property type="term" value="F:methyltransferase activity"/>
    <property type="evidence" value="ECO:0007669"/>
    <property type="project" value="UniProtKB-KW"/>
</dbReference>
<dbReference type="CDD" id="cd02440">
    <property type="entry name" value="AdoMet_MTases"/>
    <property type="match status" value="1"/>
</dbReference>
<evidence type="ECO:0000256" key="3">
    <source>
        <dbReference type="ARBA" id="ARBA00012141"/>
    </source>
</evidence>
<dbReference type="PANTHER" id="PTHR43542">
    <property type="entry name" value="METHYLTRANSFERASE"/>
    <property type="match status" value="1"/>
</dbReference>